<dbReference type="EMBL" id="PCWA01000058">
    <property type="protein sequence ID" value="PIQ89265.1"/>
    <property type="molecule type" value="Genomic_DNA"/>
</dbReference>
<dbReference type="Proteomes" id="UP000229641">
    <property type="component" value="Unassembled WGS sequence"/>
</dbReference>
<accession>A0A2H0M0L1</accession>
<feature type="non-terminal residue" evidence="2">
    <location>
        <position position="1"/>
    </location>
</feature>
<dbReference type="AlphaFoldDB" id="A0A2H0M0L1"/>
<dbReference type="InterPro" id="IPR007813">
    <property type="entry name" value="PilN"/>
</dbReference>
<dbReference type="Gene3D" id="3.30.420.40">
    <property type="match status" value="2"/>
</dbReference>
<protein>
    <recommendedName>
        <fullName evidence="4">GspL periplasmic domain-containing protein</fullName>
    </recommendedName>
</protein>
<comment type="caution">
    <text evidence="2">The sequence shown here is derived from an EMBL/GenBank/DDBJ whole genome shotgun (WGS) entry which is preliminary data.</text>
</comment>
<name>A0A2H0M0L1_9BACT</name>
<dbReference type="Gene3D" id="3.30.1490.300">
    <property type="match status" value="1"/>
</dbReference>
<proteinExistence type="predicted"/>
<reference evidence="2 3" key="1">
    <citation type="submission" date="2017-09" db="EMBL/GenBank/DDBJ databases">
        <title>Depth-based differentiation of microbial function through sediment-hosted aquifers and enrichment of novel symbionts in the deep terrestrial subsurface.</title>
        <authorList>
            <person name="Probst A.J."/>
            <person name="Ladd B."/>
            <person name="Jarett J.K."/>
            <person name="Geller-Mcgrath D.E."/>
            <person name="Sieber C.M."/>
            <person name="Emerson J.B."/>
            <person name="Anantharaman K."/>
            <person name="Thomas B.C."/>
            <person name="Malmstrom R."/>
            <person name="Stieglmeier M."/>
            <person name="Klingl A."/>
            <person name="Woyke T."/>
            <person name="Ryan C.M."/>
            <person name="Banfield J.F."/>
        </authorList>
    </citation>
    <scope>NUCLEOTIDE SEQUENCE [LARGE SCALE GENOMIC DNA]</scope>
    <source>
        <strain evidence="2">CG11_big_fil_rev_8_21_14_0_20_42_13</strain>
    </source>
</reference>
<evidence type="ECO:0000313" key="3">
    <source>
        <dbReference type="Proteomes" id="UP000229641"/>
    </source>
</evidence>
<evidence type="ECO:0008006" key="4">
    <source>
        <dbReference type="Google" id="ProtNLM"/>
    </source>
</evidence>
<keyword evidence="1" id="KW-0472">Membrane</keyword>
<organism evidence="2 3">
    <name type="scientific">Candidatus Ghiorseimicrobium undicola</name>
    <dbReference type="NCBI Taxonomy" id="1974746"/>
    <lineage>
        <taxon>Bacteria</taxon>
        <taxon>Pseudomonadati</taxon>
        <taxon>Candidatus Omnitrophota</taxon>
        <taxon>Candidatus Ghiorseimicrobium</taxon>
    </lineage>
</organism>
<sequence length="366" mass="41079">YQLAKVVPYSLEEVIYDFSVLKTDAGFSEFVIFLVQKKRISALLEAMEKLKIIPFRITISSSGLLDWLDFQMSAKGQEEICATALINIDKGEVGFLMVDKNKILFSRSFAYEADPQIYDGIAQTLSIFEKRFGRSAFARAIFTGSKNEDIISNSGIGAPEYIASWNSFSFKKGLLEKISGSKFSFAAVLGLCLSRDLSPLDFVPDFLKTKKEKSSRRKISIEILQIISTAILIAAAFMFKHGLDMSNYLKILDKRLSEIKVEAQELDIIADKVKIIDRQFRKSAFFSEVIEAVISSLPDNVYLTLLDFQKNGEFSIKGYADEASSVFTLKDSLNKAALLKSAKVKYASKIKQGNHVRVEFLIFGEL</sequence>
<keyword evidence="1" id="KW-0812">Transmembrane</keyword>
<evidence type="ECO:0000256" key="1">
    <source>
        <dbReference type="SAM" id="Phobius"/>
    </source>
</evidence>
<dbReference type="Pfam" id="PF05137">
    <property type="entry name" value="PilN"/>
    <property type="match status" value="1"/>
</dbReference>
<evidence type="ECO:0000313" key="2">
    <source>
        <dbReference type="EMBL" id="PIQ89265.1"/>
    </source>
</evidence>
<keyword evidence="1" id="KW-1133">Transmembrane helix</keyword>
<feature type="transmembrane region" description="Helical" evidence="1">
    <location>
        <begin position="219"/>
        <end position="239"/>
    </location>
</feature>
<gene>
    <name evidence="2" type="ORF">COV72_03955</name>
</gene>